<dbReference type="Gene3D" id="3.20.20.450">
    <property type="entry name" value="EAL domain"/>
    <property type="match status" value="1"/>
</dbReference>
<dbReference type="InterPro" id="IPR013976">
    <property type="entry name" value="HDOD"/>
</dbReference>
<feature type="domain" description="HDOD" evidence="1">
    <location>
        <begin position="198"/>
        <end position="385"/>
    </location>
</feature>
<sequence>METFVARQPIFNQKKQIVAFELLFRNGMNNAMPEMDGDIASTQLLANSFLDIGMDTLTEGKKAFINFTENLLLQKIPLMLPSQSTVIEVLETVKPSEQIISACREMADKGYVLALDDFVHAPEWADMMQLARIIKLDFPTSSEDKIREIMAVKTAKPILFLAEKVETHEEFSKALAMGFSLFQGYFFCRPEIIRGRKIEGQTLNLLQISAEAANPDMDFDRMEALIHRDVGIAYTLLRYINSAFFKRIREITSIRQALVLLGTDEIRRFITIITFTKVSTGKPEALLKASCIRGKFCERMGAATQQPGLANSLFTLGMFSLLDAILDESMETIIAQLSLSRDIARALLYREGPLAPFLNLAIAYEKGDWAMVPAALSDVSLPETQVPGMYLEACEWSRNLPGL</sequence>
<dbReference type="Proteomes" id="UP001209681">
    <property type="component" value="Unassembled WGS sequence"/>
</dbReference>
<evidence type="ECO:0000313" key="2">
    <source>
        <dbReference type="EMBL" id="MCW7753236.1"/>
    </source>
</evidence>
<evidence type="ECO:0000259" key="1">
    <source>
        <dbReference type="PROSITE" id="PS51833"/>
    </source>
</evidence>
<dbReference type="RefSeq" id="WP_265424093.1">
    <property type="nucleotide sequence ID" value="NZ_JAPFPW010000003.1"/>
</dbReference>
<comment type="caution">
    <text evidence="2">The sequence shown here is derived from an EMBL/GenBank/DDBJ whole genome shotgun (WGS) entry which is preliminary data.</text>
</comment>
<name>A0ABT3N711_9BACT</name>
<dbReference type="SUPFAM" id="SSF109604">
    <property type="entry name" value="HD-domain/PDEase-like"/>
    <property type="match status" value="1"/>
</dbReference>
<accession>A0ABT3N711</accession>
<gene>
    <name evidence="2" type="ORF">OOT00_04460</name>
</gene>
<dbReference type="PANTHER" id="PTHR33525">
    <property type="match status" value="1"/>
</dbReference>
<proteinExistence type="predicted"/>
<dbReference type="Pfam" id="PF08668">
    <property type="entry name" value="HDOD"/>
    <property type="match status" value="1"/>
</dbReference>
<dbReference type="PANTHER" id="PTHR33525:SF4">
    <property type="entry name" value="CYCLIC DI-GMP PHOSPHODIESTERASE CDGJ"/>
    <property type="match status" value="1"/>
</dbReference>
<reference evidence="2 3" key="1">
    <citation type="submission" date="2022-11" db="EMBL/GenBank/DDBJ databases">
        <title>Desulfobotulus tamanensis H1 sp. nov. - anaerobic, alkaliphilic, sulphate reducing bacterium isolated from terrestrial mud volcano.</title>
        <authorList>
            <person name="Frolova A."/>
            <person name="Merkel A.Y."/>
            <person name="Slobodkin A.I."/>
        </authorList>
    </citation>
    <scope>NUCLEOTIDE SEQUENCE [LARGE SCALE GENOMIC DNA]</scope>
    <source>
        <strain evidence="2 3">H1</strain>
    </source>
</reference>
<dbReference type="Gene3D" id="1.10.3210.10">
    <property type="entry name" value="Hypothetical protein af1432"/>
    <property type="match status" value="1"/>
</dbReference>
<dbReference type="PROSITE" id="PS51833">
    <property type="entry name" value="HDOD"/>
    <property type="match status" value="1"/>
</dbReference>
<dbReference type="InterPro" id="IPR014408">
    <property type="entry name" value="dGMP_Pdiesterase_EAL/HD-GYP"/>
</dbReference>
<protein>
    <submittedName>
        <fullName evidence="2">HDOD domain-containing protein</fullName>
    </submittedName>
</protein>
<dbReference type="InterPro" id="IPR035919">
    <property type="entry name" value="EAL_sf"/>
</dbReference>
<dbReference type="PIRSF" id="PIRSF003180">
    <property type="entry name" value="DiGMPpdiest_YuxH"/>
    <property type="match status" value="1"/>
</dbReference>
<dbReference type="InterPro" id="IPR052340">
    <property type="entry name" value="RNase_Y/CdgJ"/>
</dbReference>
<dbReference type="EMBL" id="JAPFPW010000003">
    <property type="protein sequence ID" value="MCW7753236.1"/>
    <property type="molecule type" value="Genomic_DNA"/>
</dbReference>
<evidence type="ECO:0000313" key="3">
    <source>
        <dbReference type="Proteomes" id="UP001209681"/>
    </source>
</evidence>
<dbReference type="SUPFAM" id="SSF141868">
    <property type="entry name" value="EAL domain-like"/>
    <property type="match status" value="1"/>
</dbReference>
<organism evidence="2 3">
    <name type="scientific">Desulfobotulus pelophilus</name>
    <dbReference type="NCBI Taxonomy" id="2823377"/>
    <lineage>
        <taxon>Bacteria</taxon>
        <taxon>Pseudomonadati</taxon>
        <taxon>Thermodesulfobacteriota</taxon>
        <taxon>Desulfobacteria</taxon>
        <taxon>Desulfobacterales</taxon>
        <taxon>Desulfobacteraceae</taxon>
        <taxon>Desulfobotulus</taxon>
    </lineage>
</organism>
<keyword evidence="3" id="KW-1185">Reference proteome</keyword>